<comment type="caution">
    <text evidence="1">The sequence shown here is derived from an EMBL/GenBank/DDBJ whole genome shotgun (WGS) entry which is preliminary data.</text>
</comment>
<evidence type="ECO:0000313" key="2">
    <source>
        <dbReference type="Proteomes" id="UP001439875"/>
    </source>
</evidence>
<accession>A0ACC6SGG0</accession>
<dbReference type="Proteomes" id="UP001439875">
    <property type="component" value="Unassembled WGS sequence"/>
</dbReference>
<proteinExistence type="predicted"/>
<keyword evidence="2" id="KW-1185">Reference proteome</keyword>
<name>A0ACC6SGG0_9BACI</name>
<protein>
    <submittedName>
        <fullName evidence="1">LacI family DNA-binding transcriptional regulator</fullName>
    </submittedName>
</protein>
<dbReference type="EMBL" id="JBBMEW010000024">
    <property type="protein sequence ID" value="MEQ2528908.1"/>
    <property type="molecule type" value="Genomic_DNA"/>
</dbReference>
<organism evidence="1 2">
    <name type="scientific">Robertmurraya yapensis</name>
    <name type="common">ex Hitch et al 2024</name>
    <dbReference type="NCBI Taxonomy" id="3133160"/>
    <lineage>
        <taxon>Bacteria</taxon>
        <taxon>Bacillati</taxon>
        <taxon>Bacillota</taxon>
        <taxon>Bacilli</taxon>
        <taxon>Bacillales</taxon>
        <taxon>Bacillaceae</taxon>
        <taxon>Robertmurraya</taxon>
    </lineage>
</organism>
<keyword evidence="1" id="KW-0238">DNA-binding</keyword>
<reference evidence="1" key="1">
    <citation type="submission" date="2024-03" db="EMBL/GenBank/DDBJ databases">
        <title>Human intestinal bacterial collection.</title>
        <authorList>
            <person name="Pauvert C."/>
            <person name="Hitch T.C.A."/>
            <person name="Clavel T."/>
        </authorList>
    </citation>
    <scope>NUCLEOTIDE SEQUENCE</scope>
    <source>
        <strain evidence="1">CLA-AA-H227</strain>
    </source>
</reference>
<sequence>MVTIKDIAKMANVSVATVSNALNGKESVKPKTKEQILKLAKELNYVPNSIAQGLVKNSTKTINIVISGPSSFNLFSNPNFFQLVRSITIYLDKIGYYVLLSIIDMDEELQKIPRIAQSRSSDALILLGSRRSNDELIAMINRINIPTLVIDRGTFKEDIVTVSVDNQKCTYLATRHLLEMGHRRIGFLGEIPGYRLAEERLEGYRQALDEEGIPYDESIVIKGDYYQESGLVGIRQLLAHAVPRPTAVTIANDLMALGAIEGIEQEGLRIPEDISIIGCDNIPNLHLLKVPLSTVSIPFSEIGRLAAKKAVGILEGNDQLPRQIMLTPELRIRSSVNGI</sequence>
<evidence type="ECO:0000313" key="1">
    <source>
        <dbReference type="EMBL" id="MEQ2528908.1"/>
    </source>
</evidence>
<gene>
    <name evidence="1" type="ORF">WMO40_19740</name>
</gene>